<gene>
    <name evidence="1" type="ORF">HKN21_01855</name>
</gene>
<evidence type="ECO:0000313" key="1">
    <source>
        <dbReference type="EMBL" id="NNF05482.1"/>
    </source>
</evidence>
<dbReference type="EMBL" id="JABDJR010000061">
    <property type="protein sequence ID" value="NNF05482.1"/>
    <property type="molecule type" value="Genomic_DNA"/>
</dbReference>
<reference evidence="1 2" key="1">
    <citation type="submission" date="2020-03" db="EMBL/GenBank/DDBJ databases">
        <title>Metabolic flexibility allows generalist bacteria to become dominant in a frequently disturbed ecosystem.</title>
        <authorList>
            <person name="Chen Y.-J."/>
            <person name="Leung P.M."/>
            <person name="Bay S.K."/>
            <person name="Hugenholtz P."/>
            <person name="Kessler A.J."/>
            <person name="Shelley G."/>
            <person name="Waite D.W."/>
            <person name="Cook P.L."/>
            <person name="Greening C."/>
        </authorList>
    </citation>
    <scope>NUCLEOTIDE SEQUENCE [LARGE SCALE GENOMIC DNA]</scope>
    <source>
        <strain evidence="1">SS_bin_28</strain>
    </source>
</reference>
<dbReference type="AlphaFoldDB" id="A0A7Y2H1C3"/>
<comment type="caution">
    <text evidence="1">The sequence shown here is derived from an EMBL/GenBank/DDBJ whole genome shotgun (WGS) entry which is preliminary data.</text>
</comment>
<evidence type="ECO:0008006" key="3">
    <source>
        <dbReference type="Google" id="ProtNLM"/>
    </source>
</evidence>
<proteinExistence type="predicted"/>
<protein>
    <recommendedName>
        <fullName evidence="3">2-isopropylmalate synthase LeuA allosteric (dimerisation) domain-containing protein</fullName>
    </recommendedName>
</protein>
<organism evidence="1 2">
    <name type="scientific">Eiseniibacteriota bacterium</name>
    <dbReference type="NCBI Taxonomy" id="2212470"/>
    <lineage>
        <taxon>Bacteria</taxon>
        <taxon>Candidatus Eiseniibacteriota</taxon>
    </lineage>
</organism>
<dbReference type="Proteomes" id="UP000547674">
    <property type="component" value="Unassembled WGS sequence"/>
</dbReference>
<name>A0A7Y2H1C3_UNCEI</name>
<accession>A0A7Y2H1C3</accession>
<sequence length="255" mass="28877">MHHFFSTAEAIVNENQGHLWRQQAEKLLLSLRDVLQVSISLNQDDEVTAIDVLAEGKRQDRQIARDVRSALKAEYRLEIDYDRIQVVHREVGVEETLDLEETPSQNEALLSVDNDRIAFDEVTVNASKLAAVVRVRLLLADRAAQGEALGSSSKREIPRLVARATLDAMARFLQQETRLELMDLETMRFAGEDMVLVGVRFLQGREEKSLTGSCVVERDLHQSVVYATLHALNRVFGRLEFREPVEFELHASAVS</sequence>
<evidence type="ECO:0000313" key="2">
    <source>
        <dbReference type="Proteomes" id="UP000547674"/>
    </source>
</evidence>